<dbReference type="Gene3D" id="2.30.180.10">
    <property type="entry name" value="FAS1 domain"/>
    <property type="match status" value="1"/>
</dbReference>
<evidence type="ECO:0000313" key="5">
    <source>
        <dbReference type="Proteomes" id="UP001153555"/>
    </source>
</evidence>
<evidence type="ECO:0000256" key="2">
    <source>
        <dbReference type="SAM" id="MobiDB-lite"/>
    </source>
</evidence>
<evidence type="ECO:0000313" key="4">
    <source>
        <dbReference type="EMBL" id="CAA0826378.1"/>
    </source>
</evidence>
<dbReference type="AlphaFoldDB" id="A0A9N7NCP9"/>
<dbReference type="Proteomes" id="UP001153555">
    <property type="component" value="Unassembled WGS sequence"/>
</dbReference>
<comment type="caution">
    <text evidence="4">The sequence shown here is derived from an EMBL/GenBank/DDBJ whole genome shotgun (WGS) entry which is preliminary data.</text>
</comment>
<dbReference type="EMBL" id="CACSLK010027624">
    <property type="protein sequence ID" value="CAA0826378.1"/>
    <property type="molecule type" value="Genomic_DNA"/>
</dbReference>
<comment type="similarity">
    <text evidence="1">Belongs to the fasciclin-like AGP family.</text>
</comment>
<feature type="region of interest" description="Disordered" evidence="2">
    <location>
        <begin position="1"/>
        <end position="24"/>
    </location>
</feature>
<dbReference type="InterPro" id="IPR000782">
    <property type="entry name" value="FAS1_domain"/>
</dbReference>
<gene>
    <name evidence="4" type="ORF">SHERM_01584</name>
</gene>
<dbReference type="SUPFAM" id="SSF82153">
    <property type="entry name" value="FAS1 domain"/>
    <property type="match status" value="2"/>
</dbReference>
<dbReference type="InterPro" id="IPR052806">
    <property type="entry name" value="Fasciclin-like_AGP"/>
</dbReference>
<feature type="domain" description="FAS1" evidence="3">
    <location>
        <begin position="107"/>
        <end position="204"/>
    </location>
</feature>
<protein>
    <submittedName>
        <fullName evidence="4">Fasciclin-like arabinogalactan protein 21</fullName>
    </submittedName>
</protein>
<keyword evidence="5" id="KW-1185">Reference proteome</keyword>
<dbReference type="OrthoDB" id="1525874at2759"/>
<sequence>MEEYGNSQSPTFSDDSSTSQTTTMAKPPCSHWWHGLFYLSMSLALAYTAFKTNTHAGPESPLHPARSLAFNASQALRLHGGFHVVATLLQISPDLFLPEPGLAHGSTVFAIHDSAISNLSAPPWAMRLLLRYHAVPSVLPMAALRRKPPGFCVRTLLGGKNLVVTRNDAGSGHIEINNVSISHPDLFLDGAFSVHGVSGPFDVDRSPPCDSSGNQSSYGLQWTTIIRSLSSSGFVSFAIGLNSVVDTIQRDYRNLSGVSVFAPPNTGFISSPSPFLDKIVKIHILPQRFDYLQLSGAVNLTLRTLVPSYYLKIDKFVDKLAVNGVESRSGRERGPEDVRSGIVRVESDRPIDFGLGSACEGDDIGGGKPVLRDF</sequence>
<organism evidence="4 5">
    <name type="scientific">Striga hermonthica</name>
    <name type="common">Purple witchweed</name>
    <name type="synonym">Buchnera hermonthica</name>
    <dbReference type="NCBI Taxonomy" id="68872"/>
    <lineage>
        <taxon>Eukaryota</taxon>
        <taxon>Viridiplantae</taxon>
        <taxon>Streptophyta</taxon>
        <taxon>Embryophyta</taxon>
        <taxon>Tracheophyta</taxon>
        <taxon>Spermatophyta</taxon>
        <taxon>Magnoliopsida</taxon>
        <taxon>eudicotyledons</taxon>
        <taxon>Gunneridae</taxon>
        <taxon>Pentapetalae</taxon>
        <taxon>asterids</taxon>
        <taxon>lamiids</taxon>
        <taxon>Lamiales</taxon>
        <taxon>Orobanchaceae</taxon>
        <taxon>Buchnereae</taxon>
        <taxon>Striga</taxon>
    </lineage>
</organism>
<dbReference type="InterPro" id="IPR036378">
    <property type="entry name" value="FAS1_dom_sf"/>
</dbReference>
<proteinExistence type="inferred from homology"/>
<dbReference type="PANTHER" id="PTHR33985:SF19">
    <property type="entry name" value="FASCICLIN-LIKE ARABINOGALACTAN PROTEIN 21"/>
    <property type="match status" value="1"/>
</dbReference>
<evidence type="ECO:0000259" key="3">
    <source>
        <dbReference type="SMART" id="SM00554"/>
    </source>
</evidence>
<reference evidence="4" key="1">
    <citation type="submission" date="2019-12" db="EMBL/GenBank/DDBJ databases">
        <authorList>
            <person name="Scholes J."/>
        </authorList>
    </citation>
    <scope>NUCLEOTIDE SEQUENCE</scope>
</reference>
<name>A0A9N7NCP9_STRHE</name>
<evidence type="ECO:0000256" key="1">
    <source>
        <dbReference type="ARBA" id="ARBA00007843"/>
    </source>
</evidence>
<accession>A0A9N7NCP9</accession>
<feature type="compositionally biased region" description="Low complexity" evidence="2">
    <location>
        <begin position="7"/>
        <end position="23"/>
    </location>
</feature>
<dbReference type="SMART" id="SM00554">
    <property type="entry name" value="FAS1"/>
    <property type="match status" value="1"/>
</dbReference>
<dbReference type="PANTHER" id="PTHR33985">
    <property type="entry name" value="OS02G0491300 PROTEIN-RELATED"/>
    <property type="match status" value="1"/>
</dbReference>